<proteinExistence type="predicted"/>
<dbReference type="SUPFAM" id="SSF48008">
    <property type="entry name" value="GntR ligand-binding domain-like"/>
    <property type="match status" value="1"/>
</dbReference>
<dbReference type="InterPro" id="IPR008920">
    <property type="entry name" value="TF_FadR/GntR_C"/>
</dbReference>
<dbReference type="AlphaFoldDB" id="E6PSY5"/>
<dbReference type="InterPro" id="IPR000524">
    <property type="entry name" value="Tscrpt_reg_HTH_GntR"/>
</dbReference>
<keyword evidence="3 8" id="KW-0238">DNA-binding</keyword>
<keyword evidence="1" id="KW-0678">Repressor</keyword>
<evidence type="ECO:0000313" key="8">
    <source>
        <dbReference type="EMBL" id="CBH98042.1"/>
    </source>
</evidence>
<dbReference type="EMBL" id="CABM01000048">
    <property type="protein sequence ID" value="CBH98042.1"/>
    <property type="molecule type" value="Genomic_DNA"/>
</dbReference>
<dbReference type="GO" id="GO:0003677">
    <property type="term" value="F:DNA binding"/>
    <property type="evidence" value="ECO:0007669"/>
    <property type="project" value="UniProtKB-KW"/>
</dbReference>
<evidence type="ECO:0000256" key="3">
    <source>
        <dbReference type="ARBA" id="ARBA00023125"/>
    </source>
</evidence>
<accession>E6PSY5</accession>
<comment type="caution">
    <text evidence="8">The sequence shown here is derived from an EMBL/GenBank/DDBJ whole genome shotgun (WGS) entry which is preliminary data.</text>
</comment>
<evidence type="ECO:0000256" key="6">
    <source>
        <dbReference type="ARBA" id="ARBA00039592"/>
    </source>
</evidence>
<dbReference type="InterPro" id="IPR036388">
    <property type="entry name" value="WH-like_DNA-bd_sf"/>
</dbReference>
<evidence type="ECO:0000256" key="5">
    <source>
        <dbReference type="ARBA" id="ARBA00037357"/>
    </source>
</evidence>
<evidence type="ECO:0000256" key="2">
    <source>
        <dbReference type="ARBA" id="ARBA00023015"/>
    </source>
</evidence>
<sequence>MDIIKLSDTIASDLERRILEGSLRAGDRLPPERELAEQLGVSRPSLREGLQKLVSKGLIRTRQGGGTVVTDRLQASFVDPWRDMLSGHPTLQHDLLEFRHMLESQAALLASERANDFDLKRIGVAFDALELAYEQDDLQACIKNDVEFHQAIAEASHNVLIAHLSASLHRLIQDHVEKNLHYLHAHPEKWQQLREQHRDIWEKMRARSSQAAALAARQHIAFVQKNMSETALEELRIESAKRRIQTGSLSPSDHGAGS</sequence>
<dbReference type="InterPro" id="IPR036390">
    <property type="entry name" value="WH_DNA-bd_sf"/>
</dbReference>
<dbReference type="PANTHER" id="PTHR43537:SF34">
    <property type="entry name" value="PYRUVATE DEHYDROGENASE COMPLEX REPRESSOR"/>
    <property type="match status" value="1"/>
</dbReference>
<dbReference type="InterPro" id="IPR011711">
    <property type="entry name" value="GntR_C"/>
</dbReference>
<dbReference type="PANTHER" id="PTHR43537">
    <property type="entry name" value="TRANSCRIPTIONAL REGULATOR, GNTR FAMILY"/>
    <property type="match status" value="1"/>
</dbReference>
<name>E6PSY5_9ZZZZ</name>
<keyword evidence="2" id="KW-0805">Transcription regulation</keyword>
<dbReference type="Gene3D" id="1.20.120.530">
    <property type="entry name" value="GntR ligand-binding domain-like"/>
    <property type="match status" value="1"/>
</dbReference>
<feature type="domain" description="HTH gntR-type" evidence="7">
    <location>
        <begin position="4"/>
        <end position="72"/>
    </location>
</feature>
<dbReference type="PRINTS" id="PR00035">
    <property type="entry name" value="HTHGNTR"/>
</dbReference>
<evidence type="ECO:0000256" key="4">
    <source>
        <dbReference type="ARBA" id="ARBA00023163"/>
    </source>
</evidence>
<dbReference type="Pfam" id="PF07729">
    <property type="entry name" value="FCD"/>
    <property type="match status" value="1"/>
</dbReference>
<dbReference type="SMART" id="SM00345">
    <property type="entry name" value="HTH_GNTR"/>
    <property type="match status" value="1"/>
</dbReference>
<protein>
    <recommendedName>
        <fullName evidence="6">Pyruvate dehydrogenase complex repressor</fullName>
    </recommendedName>
</protein>
<dbReference type="CDD" id="cd07377">
    <property type="entry name" value="WHTH_GntR"/>
    <property type="match status" value="1"/>
</dbReference>
<dbReference type="Pfam" id="PF00392">
    <property type="entry name" value="GntR"/>
    <property type="match status" value="1"/>
</dbReference>
<dbReference type="GO" id="GO:0003700">
    <property type="term" value="F:DNA-binding transcription factor activity"/>
    <property type="evidence" value="ECO:0007669"/>
    <property type="project" value="InterPro"/>
</dbReference>
<organism evidence="8">
    <name type="scientific">mine drainage metagenome</name>
    <dbReference type="NCBI Taxonomy" id="410659"/>
    <lineage>
        <taxon>unclassified sequences</taxon>
        <taxon>metagenomes</taxon>
        <taxon>ecological metagenomes</taxon>
    </lineage>
</organism>
<evidence type="ECO:0000256" key="1">
    <source>
        <dbReference type="ARBA" id="ARBA00022491"/>
    </source>
</evidence>
<dbReference type="PROSITE" id="PS50949">
    <property type="entry name" value="HTH_GNTR"/>
    <property type="match status" value="1"/>
</dbReference>
<comment type="function">
    <text evidence="5">Transcriptional repressor for the pyruvate dehydrogenase complex genes aceEF and lpd.</text>
</comment>
<reference evidence="8" key="1">
    <citation type="submission" date="2009-10" db="EMBL/GenBank/DDBJ databases">
        <title>Diversity of trophic interactions inside an arsenic-rich microbial ecosystem.</title>
        <authorList>
            <person name="Bertin P.N."/>
            <person name="Heinrich-Salmeron A."/>
            <person name="Pelletier E."/>
            <person name="Goulhen-Chollet F."/>
            <person name="Arsene-Ploetze F."/>
            <person name="Gallien S."/>
            <person name="Calteau A."/>
            <person name="Vallenet D."/>
            <person name="Casiot C."/>
            <person name="Chane-Woon-Ming B."/>
            <person name="Giloteaux L."/>
            <person name="Barakat M."/>
            <person name="Bonnefoy V."/>
            <person name="Bruneel O."/>
            <person name="Chandler M."/>
            <person name="Cleiss J."/>
            <person name="Duran R."/>
            <person name="Elbaz-Poulichet F."/>
            <person name="Fonknechten N."/>
            <person name="Lauga B."/>
            <person name="Mornico D."/>
            <person name="Ortet P."/>
            <person name="Schaeffer C."/>
            <person name="Siguier P."/>
            <person name="Alexander Thil Smith A."/>
            <person name="Van Dorsselaer A."/>
            <person name="Weissenbach J."/>
            <person name="Medigue C."/>
            <person name="Le Paslier D."/>
        </authorList>
    </citation>
    <scope>NUCLEOTIDE SEQUENCE</scope>
</reference>
<dbReference type="SMART" id="SM00895">
    <property type="entry name" value="FCD"/>
    <property type="match status" value="1"/>
</dbReference>
<dbReference type="SUPFAM" id="SSF46785">
    <property type="entry name" value="Winged helix' DNA-binding domain"/>
    <property type="match status" value="1"/>
</dbReference>
<dbReference type="Gene3D" id="1.10.10.10">
    <property type="entry name" value="Winged helix-like DNA-binding domain superfamily/Winged helix DNA-binding domain"/>
    <property type="match status" value="1"/>
</dbReference>
<gene>
    <name evidence="8" type="primary">pdhR</name>
    <name evidence="8" type="ORF">CARN2_3518</name>
</gene>
<keyword evidence="4" id="KW-0804">Transcription</keyword>
<evidence type="ECO:0000259" key="7">
    <source>
        <dbReference type="PROSITE" id="PS50949"/>
    </source>
</evidence>